<dbReference type="Proteomes" id="UP001642540">
    <property type="component" value="Unassembled WGS sequence"/>
</dbReference>
<reference evidence="1 2" key="1">
    <citation type="submission" date="2024-08" db="EMBL/GenBank/DDBJ databases">
        <authorList>
            <person name="Cucini C."/>
            <person name="Frati F."/>
        </authorList>
    </citation>
    <scope>NUCLEOTIDE SEQUENCE [LARGE SCALE GENOMIC DNA]</scope>
</reference>
<protein>
    <submittedName>
        <fullName evidence="1">Uncharacterized protein</fullName>
    </submittedName>
</protein>
<proteinExistence type="predicted"/>
<keyword evidence="2" id="KW-1185">Reference proteome</keyword>
<comment type="caution">
    <text evidence="1">The sequence shown here is derived from an EMBL/GenBank/DDBJ whole genome shotgun (WGS) entry which is preliminary data.</text>
</comment>
<evidence type="ECO:0000313" key="2">
    <source>
        <dbReference type="Proteomes" id="UP001642540"/>
    </source>
</evidence>
<name>A0ABP1QJE7_9HEXA</name>
<evidence type="ECO:0000313" key="1">
    <source>
        <dbReference type="EMBL" id="CAL8105536.1"/>
    </source>
</evidence>
<organism evidence="1 2">
    <name type="scientific">Orchesella dallaii</name>
    <dbReference type="NCBI Taxonomy" id="48710"/>
    <lineage>
        <taxon>Eukaryota</taxon>
        <taxon>Metazoa</taxon>
        <taxon>Ecdysozoa</taxon>
        <taxon>Arthropoda</taxon>
        <taxon>Hexapoda</taxon>
        <taxon>Collembola</taxon>
        <taxon>Entomobryomorpha</taxon>
        <taxon>Entomobryoidea</taxon>
        <taxon>Orchesellidae</taxon>
        <taxon>Orchesellinae</taxon>
        <taxon>Orchesella</taxon>
    </lineage>
</organism>
<dbReference type="EMBL" id="CAXLJM020000036">
    <property type="protein sequence ID" value="CAL8105536.1"/>
    <property type="molecule type" value="Genomic_DNA"/>
</dbReference>
<accession>A0ABP1QJE7</accession>
<gene>
    <name evidence="1" type="ORF">ODALV1_LOCUS12097</name>
</gene>
<sequence>MKDPNGFKSEKNGDRACTFAKCSPQGSLPIHLHADGNSEQLETGISSAVLKKEKKLSISSGDEQVENIFRGTHNPITAIRYQRNHNERQRREEVDHSFWKTPFQSSNQNLSKHIYRYLHLRLAN</sequence>